<dbReference type="AlphaFoldDB" id="A0A937XDF6"/>
<accession>A0A937XDF6</accession>
<name>A0A937XDF6_UNCW3</name>
<organism evidence="2 3">
    <name type="scientific">candidate division WOR-3 bacterium</name>
    <dbReference type="NCBI Taxonomy" id="2052148"/>
    <lineage>
        <taxon>Bacteria</taxon>
        <taxon>Bacteria division WOR-3</taxon>
    </lineage>
</organism>
<gene>
    <name evidence="2" type="ORF">FJY68_04720</name>
</gene>
<evidence type="ECO:0000313" key="3">
    <source>
        <dbReference type="Proteomes" id="UP000779900"/>
    </source>
</evidence>
<dbReference type="EMBL" id="VGIR01000020">
    <property type="protein sequence ID" value="MBM3331142.1"/>
    <property type="molecule type" value="Genomic_DNA"/>
</dbReference>
<proteinExistence type="predicted"/>
<feature type="compositionally biased region" description="Polar residues" evidence="1">
    <location>
        <begin position="53"/>
        <end position="64"/>
    </location>
</feature>
<protein>
    <submittedName>
        <fullName evidence="2">Uncharacterized protein</fullName>
    </submittedName>
</protein>
<comment type="caution">
    <text evidence="2">The sequence shown here is derived from an EMBL/GenBank/DDBJ whole genome shotgun (WGS) entry which is preliminary data.</text>
</comment>
<reference evidence="2" key="1">
    <citation type="submission" date="2019-03" db="EMBL/GenBank/DDBJ databases">
        <title>Lake Tanganyika Metagenome-Assembled Genomes (MAGs).</title>
        <authorList>
            <person name="Tran P."/>
        </authorList>
    </citation>
    <scope>NUCLEOTIDE SEQUENCE</scope>
    <source>
        <strain evidence="2">K_DeepCast_150m_m2_040</strain>
    </source>
</reference>
<evidence type="ECO:0000313" key="2">
    <source>
        <dbReference type="EMBL" id="MBM3331142.1"/>
    </source>
</evidence>
<feature type="region of interest" description="Disordered" evidence="1">
    <location>
        <begin position="44"/>
        <end position="64"/>
    </location>
</feature>
<evidence type="ECO:0000256" key="1">
    <source>
        <dbReference type="SAM" id="MobiDB-lite"/>
    </source>
</evidence>
<sequence>MTNEDVDFLEWLHDQRRAAEADRKRRGLSGADYLRECAREAAKVRDEMETRRQVTVSDKPQSDN</sequence>
<dbReference type="Proteomes" id="UP000779900">
    <property type="component" value="Unassembled WGS sequence"/>
</dbReference>